<keyword evidence="3" id="KW-1185">Reference proteome</keyword>
<comment type="caution">
    <text evidence="2">The sequence shown here is derived from an EMBL/GenBank/DDBJ whole genome shotgun (WGS) entry which is preliminary data.</text>
</comment>
<feature type="region of interest" description="Disordered" evidence="1">
    <location>
        <begin position="156"/>
        <end position="175"/>
    </location>
</feature>
<evidence type="ECO:0000313" key="2">
    <source>
        <dbReference type="EMBL" id="KAJ4452268.1"/>
    </source>
</evidence>
<feature type="compositionally biased region" description="Polar residues" evidence="1">
    <location>
        <begin position="366"/>
        <end position="378"/>
    </location>
</feature>
<feature type="compositionally biased region" description="Low complexity" evidence="1">
    <location>
        <begin position="327"/>
        <end position="357"/>
    </location>
</feature>
<dbReference type="EMBL" id="JAJSOF020000001">
    <property type="protein sequence ID" value="KAJ4452268.1"/>
    <property type="molecule type" value="Genomic_DNA"/>
</dbReference>
<dbReference type="Proteomes" id="UP001148838">
    <property type="component" value="Unassembled WGS sequence"/>
</dbReference>
<proteinExistence type="predicted"/>
<accession>A0ABQ8U367</accession>
<protein>
    <submittedName>
        <fullName evidence="2">Uncharacterized protein</fullName>
    </submittedName>
</protein>
<gene>
    <name evidence="2" type="ORF">ANN_03786</name>
</gene>
<feature type="region of interest" description="Disordered" evidence="1">
    <location>
        <begin position="315"/>
        <end position="420"/>
    </location>
</feature>
<evidence type="ECO:0000256" key="1">
    <source>
        <dbReference type="SAM" id="MobiDB-lite"/>
    </source>
</evidence>
<name>A0ABQ8U367_PERAM</name>
<feature type="region of interest" description="Disordered" evidence="1">
    <location>
        <begin position="281"/>
        <end position="302"/>
    </location>
</feature>
<organism evidence="2 3">
    <name type="scientific">Periplaneta americana</name>
    <name type="common">American cockroach</name>
    <name type="synonym">Blatta americana</name>
    <dbReference type="NCBI Taxonomy" id="6978"/>
    <lineage>
        <taxon>Eukaryota</taxon>
        <taxon>Metazoa</taxon>
        <taxon>Ecdysozoa</taxon>
        <taxon>Arthropoda</taxon>
        <taxon>Hexapoda</taxon>
        <taxon>Insecta</taxon>
        <taxon>Pterygota</taxon>
        <taxon>Neoptera</taxon>
        <taxon>Polyneoptera</taxon>
        <taxon>Dictyoptera</taxon>
        <taxon>Blattodea</taxon>
        <taxon>Blattoidea</taxon>
        <taxon>Blattidae</taxon>
        <taxon>Blattinae</taxon>
        <taxon>Periplaneta</taxon>
    </lineage>
</organism>
<reference evidence="2 3" key="1">
    <citation type="journal article" date="2022" name="Allergy">
        <title>Genome assembly and annotation of Periplaneta americana reveal a comprehensive cockroach allergen profile.</title>
        <authorList>
            <person name="Wang L."/>
            <person name="Xiong Q."/>
            <person name="Saelim N."/>
            <person name="Wang L."/>
            <person name="Nong W."/>
            <person name="Wan A.T."/>
            <person name="Shi M."/>
            <person name="Liu X."/>
            <person name="Cao Q."/>
            <person name="Hui J.H.L."/>
            <person name="Sookrung N."/>
            <person name="Leung T.F."/>
            <person name="Tungtrongchitr A."/>
            <person name="Tsui S.K.W."/>
        </authorList>
    </citation>
    <scope>NUCLEOTIDE SEQUENCE [LARGE SCALE GENOMIC DNA]</scope>
    <source>
        <strain evidence="2">PWHHKU_190912</strain>
    </source>
</reference>
<evidence type="ECO:0000313" key="3">
    <source>
        <dbReference type="Proteomes" id="UP001148838"/>
    </source>
</evidence>
<sequence>MTFRPLVLILLEFDRYLETCTFADFLSQFRLQKVFVIFFTNVHPLTRKLYVPLRNSSGIIVCAVFTHYHRTPVMEEGSKRCFRFSIVNPKNVSTSPFRHWMDGRHRSTPPIAITTQTNSHSCHYRRYHTYRHVLFRMNAVLARQLLRHTGYIGQESTETARKISSSSTPNPSEVKQNTIMDDEIQETVESILGKGVKVVDCEKKSCVREEEVLLVNGCPIALEGEDGAAIRDALLHGTVPHCDLLNQILIRAGILRAPVRLETSLSVKSSVVTREEVTVARGGQVVDERSRETKEDNYYTSHTSEVWEPVTVVAGSTSKTAQTQQHSSTAFPNSSSSSSEASSRPTSDASTSTTESSNQYFIPLTPNHTPANGSSASSVGEYGAPQQYYTPTAMRGGAASSSSVDSEDQTDFAKGSPYRNLRNGMQKVNIGGVENGSAVCSNGGLHDHQKCVNGQPPGVGVQATTSAVSTVKNLYSTIFCLLVPSEVAGPQTQRDRTVASRLMRKGWFTINRKRESERKRKRNSGCHTGAPSNGSIVSKACDSPSYRKPLNCF</sequence>
<feature type="compositionally biased region" description="Basic and acidic residues" evidence="1">
    <location>
        <begin position="286"/>
        <end position="297"/>
    </location>
</feature>
<feature type="compositionally biased region" description="Polar residues" evidence="1">
    <location>
        <begin position="315"/>
        <end position="326"/>
    </location>
</feature>